<evidence type="ECO:0000313" key="1">
    <source>
        <dbReference type="EMBL" id="KDP45510.1"/>
    </source>
</evidence>
<gene>
    <name evidence="1" type="ORF">JCGZ_17063</name>
</gene>
<dbReference type="EMBL" id="KK914231">
    <property type="protein sequence ID" value="KDP45510.1"/>
    <property type="molecule type" value="Genomic_DNA"/>
</dbReference>
<proteinExistence type="predicted"/>
<dbReference type="AlphaFoldDB" id="A0A067LL87"/>
<keyword evidence="2" id="KW-1185">Reference proteome</keyword>
<accession>A0A067LL87</accession>
<organism evidence="1 2">
    <name type="scientific">Jatropha curcas</name>
    <name type="common">Barbados nut</name>
    <dbReference type="NCBI Taxonomy" id="180498"/>
    <lineage>
        <taxon>Eukaryota</taxon>
        <taxon>Viridiplantae</taxon>
        <taxon>Streptophyta</taxon>
        <taxon>Embryophyta</taxon>
        <taxon>Tracheophyta</taxon>
        <taxon>Spermatophyta</taxon>
        <taxon>Magnoliopsida</taxon>
        <taxon>eudicotyledons</taxon>
        <taxon>Gunneridae</taxon>
        <taxon>Pentapetalae</taxon>
        <taxon>rosids</taxon>
        <taxon>fabids</taxon>
        <taxon>Malpighiales</taxon>
        <taxon>Euphorbiaceae</taxon>
        <taxon>Crotonoideae</taxon>
        <taxon>Jatropheae</taxon>
        <taxon>Jatropha</taxon>
    </lineage>
</organism>
<reference evidence="1 2" key="1">
    <citation type="journal article" date="2014" name="PLoS ONE">
        <title>Global Analysis of Gene Expression Profiles in Physic Nut (Jatropha curcas L.) Seedlings Exposed to Salt Stress.</title>
        <authorList>
            <person name="Zhang L."/>
            <person name="Zhang C."/>
            <person name="Wu P."/>
            <person name="Chen Y."/>
            <person name="Li M."/>
            <person name="Jiang H."/>
            <person name="Wu G."/>
        </authorList>
    </citation>
    <scope>NUCLEOTIDE SEQUENCE [LARGE SCALE GENOMIC DNA]</scope>
    <source>
        <strain evidence="2">cv. GZQX0401</strain>
        <tissue evidence="1">Young leaves</tissue>
    </source>
</reference>
<name>A0A067LL87_JATCU</name>
<dbReference type="Proteomes" id="UP000027138">
    <property type="component" value="Unassembled WGS sequence"/>
</dbReference>
<evidence type="ECO:0000313" key="2">
    <source>
        <dbReference type="Proteomes" id="UP000027138"/>
    </source>
</evidence>
<sequence>MIHLFQTGFRDLYKNCELSLKVYRLKIELRFQNPHQEEVILPLEASPDSRRPVIGPRRCRCARWPGRSNSPEMPTLYTDLFRFMRWSPISCPFNEGVTLEAKNSPESLLRRLSAMAVLLFSTGSSVRRRRNARRSTWNRSRPLSIRTVENGEISPAIEETKLLKEKRLTTCSRNKNS</sequence>
<protein>
    <submittedName>
        <fullName evidence="1">Uncharacterized protein</fullName>
    </submittedName>
</protein>